<dbReference type="PROSITE" id="PS01121">
    <property type="entry name" value="CASPASE_HIS"/>
    <property type="match status" value="1"/>
</dbReference>
<dbReference type="InterPro" id="IPR016129">
    <property type="entry name" value="Caspase_his_AS"/>
</dbReference>
<dbReference type="SUPFAM" id="SSF52129">
    <property type="entry name" value="Caspase-like"/>
    <property type="match status" value="1"/>
</dbReference>
<comment type="caution">
    <text evidence="10">The sequence shown here is derived from an EMBL/GenBank/DDBJ whole genome shotgun (WGS) entry which is preliminary data.</text>
</comment>
<dbReference type="InterPro" id="IPR033139">
    <property type="entry name" value="Caspase_cys_AS"/>
</dbReference>
<evidence type="ECO:0000256" key="2">
    <source>
        <dbReference type="ARBA" id="ARBA00022670"/>
    </source>
</evidence>
<feature type="domain" description="Caspase family p10" evidence="8">
    <location>
        <begin position="228"/>
        <end position="322"/>
    </location>
</feature>
<evidence type="ECO:0000259" key="8">
    <source>
        <dbReference type="PROSITE" id="PS50207"/>
    </source>
</evidence>
<evidence type="ECO:0000256" key="3">
    <source>
        <dbReference type="ARBA" id="ARBA00022801"/>
    </source>
</evidence>
<dbReference type="SMART" id="SM00115">
    <property type="entry name" value="CASc"/>
    <property type="match status" value="1"/>
</dbReference>
<dbReference type="Gene3D" id="3.40.50.1460">
    <property type="match status" value="1"/>
</dbReference>
<reference evidence="10 11" key="1">
    <citation type="submission" date="2024-06" db="EMBL/GenBank/DDBJ databases">
        <title>A chromosome-level genome assembly of beet webworm, Loxostege sticticalis.</title>
        <authorList>
            <person name="Zhang Y."/>
        </authorList>
    </citation>
    <scope>NUCLEOTIDE SEQUENCE [LARGE SCALE GENOMIC DNA]</scope>
    <source>
        <strain evidence="10">AQ028</strain>
        <tissue evidence="10">Male pupae</tissue>
    </source>
</reference>
<sequence>MPISGFFIEKNRTLINSVRLRFYLKGERIANPSYKPFWFGKRCSKHPVNAVPNNIKEAIPIPEDTEEKCKESVKFRPETLFYDMSGKKIMLIFSHSDYDENYLYTKLKIEPRNTKEDVKALYDLFEGLGFEVKEYPNLEFNAIRNVARSICKEDHNSTSCVAVVILTHGGAGGELYAHDKPYYLSEIIEIFQHDNLMNKPKLFFIQACRGNNVDAGKMTYYDGPTAERRLHVPTHVDFLISRSTVENYLSWREYWGSWYVRELCKVFKEFNEQMDILQMLTLVTKNVAYNHKSYHTTEPKLHEKKATPETRYTLTKLLKFSDVPLVKIESVRTPPSSLFSYSYVTGAFSVVAAFIAGFCWKY</sequence>
<keyword evidence="5" id="KW-0865">Zymogen</keyword>
<dbReference type="InterPro" id="IPR002398">
    <property type="entry name" value="Pept_C14"/>
</dbReference>
<dbReference type="PANTHER" id="PTHR10454">
    <property type="entry name" value="CASPASE"/>
    <property type="match status" value="1"/>
</dbReference>
<dbReference type="InterPro" id="IPR015917">
    <property type="entry name" value="Pept_C14A"/>
</dbReference>
<dbReference type="GO" id="GO:0008234">
    <property type="term" value="F:cysteine-type peptidase activity"/>
    <property type="evidence" value="ECO:0007669"/>
    <property type="project" value="UniProtKB-KW"/>
</dbReference>
<feature type="domain" description="Caspase family p20" evidence="9">
    <location>
        <begin position="86"/>
        <end position="212"/>
    </location>
</feature>
<accession>A0ABD0THT9</accession>
<dbReference type="Proteomes" id="UP001549921">
    <property type="component" value="Unassembled WGS sequence"/>
</dbReference>
<comment type="similarity">
    <text evidence="1 6">Belongs to the peptidase C14A family.</text>
</comment>
<dbReference type="InterPro" id="IPR001309">
    <property type="entry name" value="Pept_C14_p20"/>
</dbReference>
<dbReference type="PANTHER" id="PTHR10454:SF210">
    <property type="entry name" value="CASPASE-2"/>
    <property type="match status" value="1"/>
</dbReference>
<keyword evidence="7" id="KW-0812">Transmembrane</keyword>
<evidence type="ECO:0000256" key="5">
    <source>
        <dbReference type="ARBA" id="ARBA00023145"/>
    </source>
</evidence>
<protein>
    <submittedName>
        <fullName evidence="10">Uncharacterized protein</fullName>
    </submittedName>
</protein>
<evidence type="ECO:0000256" key="7">
    <source>
        <dbReference type="SAM" id="Phobius"/>
    </source>
</evidence>
<dbReference type="EMBL" id="JBEDNZ010000004">
    <property type="protein sequence ID" value="KAL0848896.1"/>
    <property type="molecule type" value="Genomic_DNA"/>
</dbReference>
<dbReference type="GO" id="GO:0006508">
    <property type="term" value="P:proteolysis"/>
    <property type="evidence" value="ECO:0007669"/>
    <property type="project" value="UniProtKB-KW"/>
</dbReference>
<dbReference type="PRINTS" id="PR00376">
    <property type="entry name" value="IL1BCENZYME"/>
</dbReference>
<dbReference type="Pfam" id="PF00656">
    <property type="entry name" value="Peptidase_C14"/>
    <property type="match status" value="1"/>
</dbReference>
<feature type="transmembrane region" description="Helical" evidence="7">
    <location>
        <begin position="338"/>
        <end position="360"/>
    </location>
</feature>
<name>A0ABD0THT9_LOXSC</name>
<dbReference type="PROSITE" id="PS01122">
    <property type="entry name" value="CASPASE_CYS"/>
    <property type="match status" value="1"/>
</dbReference>
<dbReference type="PROSITE" id="PS50207">
    <property type="entry name" value="CASPASE_P10"/>
    <property type="match status" value="1"/>
</dbReference>
<keyword evidence="7" id="KW-0472">Membrane</keyword>
<evidence type="ECO:0000256" key="1">
    <source>
        <dbReference type="ARBA" id="ARBA00010134"/>
    </source>
</evidence>
<keyword evidence="3" id="KW-0378">Hydrolase</keyword>
<dbReference type="InterPro" id="IPR029030">
    <property type="entry name" value="Caspase-like_dom_sf"/>
</dbReference>
<evidence type="ECO:0000256" key="6">
    <source>
        <dbReference type="RuleBase" id="RU003971"/>
    </source>
</evidence>
<proteinExistence type="inferred from homology"/>
<evidence type="ECO:0000259" key="9">
    <source>
        <dbReference type="PROSITE" id="PS50208"/>
    </source>
</evidence>
<gene>
    <name evidence="10" type="ORF">ABMA28_013298</name>
</gene>
<keyword evidence="2" id="KW-0645">Protease</keyword>
<organism evidence="10 11">
    <name type="scientific">Loxostege sticticalis</name>
    <name type="common">Beet webworm moth</name>
    <dbReference type="NCBI Taxonomy" id="481309"/>
    <lineage>
        <taxon>Eukaryota</taxon>
        <taxon>Metazoa</taxon>
        <taxon>Ecdysozoa</taxon>
        <taxon>Arthropoda</taxon>
        <taxon>Hexapoda</taxon>
        <taxon>Insecta</taxon>
        <taxon>Pterygota</taxon>
        <taxon>Neoptera</taxon>
        <taxon>Endopterygota</taxon>
        <taxon>Lepidoptera</taxon>
        <taxon>Glossata</taxon>
        <taxon>Ditrysia</taxon>
        <taxon>Pyraloidea</taxon>
        <taxon>Crambidae</taxon>
        <taxon>Pyraustinae</taxon>
        <taxon>Loxostege</taxon>
    </lineage>
</organism>
<dbReference type="InterPro" id="IPR002138">
    <property type="entry name" value="Pept_C14_p10"/>
</dbReference>
<dbReference type="AlphaFoldDB" id="A0ABD0THT9"/>
<evidence type="ECO:0000313" key="11">
    <source>
        <dbReference type="Proteomes" id="UP001549921"/>
    </source>
</evidence>
<evidence type="ECO:0000256" key="4">
    <source>
        <dbReference type="ARBA" id="ARBA00022807"/>
    </source>
</evidence>
<evidence type="ECO:0000313" key="10">
    <source>
        <dbReference type="EMBL" id="KAL0848896.1"/>
    </source>
</evidence>
<keyword evidence="7" id="KW-1133">Transmembrane helix</keyword>
<dbReference type="PROSITE" id="PS50208">
    <property type="entry name" value="CASPASE_P20"/>
    <property type="match status" value="1"/>
</dbReference>
<dbReference type="InterPro" id="IPR011600">
    <property type="entry name" value="Pept_C14_caspase"/>
</dbReference>
<keyword evidence="4" id="KW-0788">Thiol protease</keyword>